<evidence type="ECO:0000256" key="7">
    <source>
        <dbReference type="ARBA" id="ARBA00037036"/>
    </source>
</evidence>
<dbReference type="PANTHER" id="PTHR11086:SF18">
    <property type="entry name" value="DEOXYCYTIDYLATE DEAMINASE"/>
    <property type="match status" value="1"/>
</dbReference>
<evidence type="ECO:0000256" key="5">
    <source>
        <dbReference type="ARBA" id="ARBA00022801"/>
    </source>
</evidence>
<dbReference type="FunFam" id="3.40.140.10:FF:000021">
    <property type="entry name" value="Deoxycytidylate deaminase"/>
    <property type="match status" value="1"/>
</dbReference>
<dbReference type="AlphaFoldDB" id="A0A154P6I9"/>
<comment type="cofactor">
    <cofactor evidence="1">
        <name>Zn(2+)</name>
        <dbReference type="ChEBI" id="CHEBI:29105"/>
    </cofactor>
</comment>
<keyword evidence="5" id="KW-0378">Hydrolase</keyword>
<dbReference type="InterPro" id="IPR002125">
    <property type="entry name" value="CMP_dCMP_dom"/>
</dbReference>
<evidence type="ECO:0000256" key="3">
    <source>
        <dbReference type="ARBA" id="ARBA00022723"/>
    </source>
</evidence>
<dbReference type="PROSITE" id="PS00903">
    <property type="entry name" value="CYT_DCMP_DEAMINASES_1"/>
    <property type="match status" value="1"/>
</dbReference>
<comment type="catalytic activity">
    <reaction evidence="10">
        <text>dCMP + H2O + H(+) = dUMP + NH4(+)</text>
        <dbReference type="Rhea" id="RHEA:22924"/>
        <dbReference type="ChEBI" id="CHEBI:15377"/>
        <dbReference type="ChEBI" id="CHEBI:15378"/>
        <dbReference type="ChEBI" id="CHEBI:28938"/>
        <dbReference type="ChEBI" id="CHEBI:57566"/>
        <dbReference type="ChEBI" id="CHEBI:246422"/>
        <dbReference type="EC" id="3.5.4.12"/>
    </reaction>
</comment>
<organism evidence="13 14">
    <name type="scientific">Dufourea novaeangliae</name>
    <name type="common">Sweat bee</name>
    <dbReference type="NCBI Taxonomy" id="178035"/>
    <lineage>
        <taxon>Eukaryota</taxon>
        <taxon>Metazoa</taxon>
        <taxon>Ecdysozoa</taxon>
        <taxon>Arthropoda</taxon>
        <taxon>Hexapoda</taxon>
        <taxon>Insecta</taxon>
        <taxon>Pterygota</taxon>
        <taxon>Neoptera</taxon>
        <taxon>Endopterygota</taxon>
        <taxon>Hymenoptera</taxon>
        <taxon>Apocrita</taxon>
        <taxon>Aculeata</taxon>
        <taxon>Apoidea</taxon>
        <taxon>Anthophila</taxon>
        <taxon>Halictidae</taxon>
        <taxon>Rophitinae</taxon>
        <taxon>Dufourea</taxon>
    </lineage>
</organism>
<dbReference type="GO" id="GO:0009165">
    <property type="term" value="P:nucleotide biosynthetic process"/>
    <property type="evidence" value="ECO:0007669"/>
    <property type="project" value="UniProtKB-KW"/>
</dbReference>
<accession>A0A154P6I9</accession>
<evidence type="ECO:0000256" key="2">
    <source>
        <dbReference type="ARBA" id="ARBA00006576"/>
    </source>
</evidence>
<dbReference type="OrthoDB" id="6710946at2759"/>
<dbReference type="EMBL" id="KQ434814">
    <property type="protein sequence ID" value="KZC06818.1"/>
    <property type="molecule type" value="Genomic_DNA"/>
</dbReference>
<sequence>MATAVLAAKRSKDPCTKVGACIVNDERRIVSVGYNGMPIGCSDKDFPWTKGSSNPLENKKFYVCHAEVNAILNKNCSDVKNCTMYVGLFPCNECAKVIIQSGIKTIIYMSDKHAHKNKTIAAKKMFDATGVIYRKYTPKNEKIIIDFTSIDKNEVEQTHEKSSVSTKNPNIHIQIFCCIYVNSSFSSFSRHLRN</sequence>
<evidence type="ECO:0000256" key="9">
    <source>
        <dbReference type="ARBA" id="ARBA00041763"/>
    </source>
</evidence>
<dbReference type="InterPro" id="IPR015517">
    <property type="entry name" value="dCMP_deaminase-rel"/>
</dbReference>
<reference evidence="13 14" key="1">
    <citation type="submission" date="2015-07" db="EMBL/GenBank/DDBJ databases">
        <title>The genome of Dufourea novaeangliae.</title>
        <authorList>
            <person name="Pan H."/>
            <person name="Kapheim K."/>
        </authorList>
    </citation>
    <scope>NUCLEOTIDE SEQUENCE [LARGE SCALE GENOMIC DNA]</scope>
    <source>
        <strain evidence="13">0120121106</strain>
        <tissue evidence="13">Whole body</tissue>
    </source>
</reference>
<proteinExistence type="inferred from homology"/>
<dbReference type="GO" id="GO:0004132">
    <property type="term" value="F:dCMP deaminase activity"/>
    <property type="evidence" value="ECO:0007669"/>
    <property type="project" value="UniProtKB-EC"/>
</dbReference>
<dbReference type="STRING" id="178035.A0A154P6I9"/>
<evidence type="ECO:0000259" key="12">
    <source>
        <dbReference type="PROSITE" id="PS51747"/>
    </source>
</evidence>
<dbReference type="InterPro" id="IPR016193">
    <property type="entry name" value="Cytidine_deaminase-like"/>
</dbReference>
<evidence type="ECO:0000313" key="13">
    <source>
        <dbReference type="EMBL" id="KZC06818.1"/>
    </source>
</evidence>
<comment type="function">
    <text evidence="7">Supplies the nucleotide substrate for thymidylate synthetase.</text>
</comment>
<keyword evidence="6" id="KW-0862">Zinc</keyword>
<dbReference type="GO" id="GO:0008270">
    <property type="term" value="F:zinc ion binding"/>
    <property type="evidence" value="ECO:0007669"/>
    <property type="project" value="InterPro"/>
</dbReference>
<comment type="similarity">
    <text evidence="2">Belongs to the cytidine and deoxycytidylate deaminase family.</text>
</comment>
<dbReference type="CDD" id="cd01286">
    <property type="entry name" value="deoxycytidylate_deaminase"/>
    <property type="match status" value="1"/>
</dbReference>
<dbReference type="EC" id="3.5.4.12" evidence="8"/>
<evidence type="ECO:0000256" key="8">
    <source>
        <dbReference type="ARBA" id="ARBA00038938"/>
    </source>
</evidence>
<evidence type="ECO:0000256" key="1">
    <source>
        <dbReference type="ARBA" id="ARBA00001947"/>
    </source>
</evidence>
<dbReference type="GO" id="GO:0005737">
    <property type="term" value="C:cytoplasm"/>
    <property type="evidence" value="ECO:0007669"/>
    <property type="project" value="TreeGrafter"/>
</dbReference>
<gene>
    <name evidence="13" type="ORF">WN55_07774</name>
</gene>
<evidence type="ECO:0000256" key="6">
    <source>
        <dbReference type="ARBA" id="ARBA00022833"/>
    </source>
</evidence>
<dbReference type="SUPFAM" id="SSF53927">
    <property type="entry name" value="Cytidine deaminase-like"/>
    <property type="match status" value="1"/>
</dbReference>
<keyword evidence="14" id="KW-1185">Reference proteome</keyword>
<dbReference type="Gene3D" id="3.40.140.10">
    <property type="entry name" value="Cytidine Deaminase, domain 2"/>
    <property type="match status" value="1"/>
</dbReference>
<evidence type="ECO:0000256" key="4">
    <source>
        <dbReference type="ARBA" id="ARBA00022727"/>
    </source>
</evidence>
<keyword evidence="4" id="KW-0545">Nucleotide biosynthesis</keyword>
<evidence type="ECO:0000256" key="10">
    <source>
        <dbReference type="ARBA" id="ARBA00052978"/>
    </source>
</evidence>
<keyword evidence="3" id="KW-0479">Metal-binding</keyword>
<protein>
    <recommendedName>
        <fullName evidence="11">Probable deoxycytidylate deaminase</fullName>
        <ecNumber evidence="8">3.5.4.12</ecNumber>
    </recommendedName>
    <alternativeName>
        <fullName evidence="9">dCMP deaminase</fullName>
    </alternativeName>
</protein>
<name>A0A154P6I9_DUFNO</name>
<evidence type="ECO:0000313" key="14">
    <source>
        <dbReference type="Proteomes" id="UP000076502"/>
    </source>
</evidence>
<dbReference type="InterPro" id="IPR016192">
    <property type="entry name" value="APOBEC/CMP_deaminase_Zn-bd"/>
</dbReference>
<feature type="domain" description="CMP/dCMP-type deaminase" evidence="12">
    <location>
        <begin position="1"/>
        <end position="133"/>
    </location>
</feature>
<dbReference type="Pfam" id="PF00383">
    <property type="entry name" value="dCMP_cyt_deam_1"/>
    <property type="match status" value="1"/>
</dbReference>
<dbReference type="Proteomes" id="UP000076502">
    <property type="component" value="Unassembled WGS sequence"/>
</dbReference>
<dbReference type="PROSITE" id="PS51747">
    <property type="entry name" value="CYT_DCMP_DEAMINASES_2"/>
    <property type="match status" value="1"/>
</dbReference>
<evidence type="ECO:0000256" key="11">
    <source>
        <dbReference type="ARBA" id="ARBA00071625"/>
    </source>
</evidence>
<dbReference type="InterPro" id="IPR035105">
    <property type="entry name" value="Deoxycytidylate_deaminase_dom"/>
</dbReference>
<dbReference type="PANTHER" id="PTHR11086">
    <property type="entry name" value="DEOXYCYTIDYLATE DEAMINASE-RELATED"/>
    <property type="match status" value="1"/>
</dbReference>